<sequence>GKKARGREKGGGNSGRGVRGVDFGLGIGFNPDSSGAPSLSVDSRSKAVNAVKSGMLTQFKSKFVAATSDSHKPGTNSNSSTSGIGRTVLSGFVSGGSIGGDINRAQKNTNTTITAAHSSVGTNASENLKGNAVQKSSQSSRERRRPSGWDR</sequence>
<evidence type="ECO:0000313" key="2">
    <source>
        <dbReference type="EMBL" id="KAF5179514.1"/>
    </source>
</evidence>
<evidence type="ECO:0000256" key="1">
    <source>
        <dbReference type="SAM" id="MobiDB-lite"/>
    </source>
</evidence>
<feature type="region of interest" description="Disordered" evidence="1">
    <location>
        <begin position="66"/>
        <end position="87"/>
    </location>
</feature>
<dbReference type="EMBL" id="JABWDY010038667">
    <property type="protein sequence ID" value="KAF5179514.1"/>
    <property type="molecule type" value="Genomic_DNA"/>
</dbReference>
<reference evidence="2 3" key="1">
    <citation type="submission" date="2020-06" db="EMBL/GenBank/DDBJ databases">
        <title>Transcriptomic and genomic resources for Thalictrum thalictroides and T. hernandezii: Facilitating candidate gene discovery in an emerging model plant lineage.</title>
        <authorList>
            <person name="Arias T."/>
            <person name="Riano-Pachon D.M."/>
            <person name="Di Stilio V.S."/>
        </authorList>
    </citation>
    <scope>NUCLEOTIDE SEQUENCE [LARGE SCALE GENOMIC DNA]</scope>
    <source>
        <strain evidence="3">cv. WT478/WT964</strain>
        <tissue evidence="2">Leaves</tissue>
    </source>
</reference>
<feature type="compositionally biased region" description="Gly residues" evidence="1">
    <location>
        <begin position="11"/>
        <end position="27"/>
    </location>
</feature>
<feature type="compositionally biased region" description="Polar residues" evidence="1">
    <location>
        <begin position="115"/>
        <end position="128"/>
    </location>
</feature>
<protein>
    <submittedName>
        <fullName evidence="2">Dead-box atp-dependent rna helicase</fullName>
    </submittedName>
</protein>
<accession>A0A7J6V386</accession>
<evidence type="ECO:0000313" key="3">
    <source>
        <dbReference type="Proteomes" id="UP000554482"/>
    </source>
</evidence>
<name>A0A7J6V386_THATH</name>
<proteinExistence type="predicted"/>
<dbReference type="OrthoDB" id="1938067at2759"/>
<feature type="region of interest" description="Disordered" evidence="1">
    <location>
        <begin position="115"/>
        <end position="151"/>
    </location>
</feature>
<gene>
    <name evidence="2" type="ORF">FRX31_030898</name>
</gene>
<keyword evidence="2" id="KW-0067">ATP-binding</keyword>
<feature type="non-terminal residue" evidence="2">
    <location>
        <position position="1"/>
    </location>
</feature>
<organism evidence="2 3">
    <name type="scientific">Thalictrum thalictroides</name>
    <name type="common">Rue-anemone</name>
    <name type="synonym">Anemone thalictroides</name>
    <dbReference type="NCBI Taxonomy" id="46969"/>
    <lineage>
        <taxon>Eukaryota</taxon>
        <taxon>Viridiplantae</taxon>
        <taxon>Streptophyta</taxon>
        <taxon>Embryophyta</taxon>
        <taxon>Tracheophyta</taxon>
        <taxon>Spermatophyta</taxon>
        <taxon>Magnoliopsida</taxon>
        <taxon>Ranunculales</taxon>
        <taxon>Ranunculaceae</taxon>
        <taxon>Thalictroideae</taxon>
        <taxon>Thalictrum</taxon>
    </lineage>
</organism>
<dbReference type="GO" id="GO:0004386">
    <property type="term" value="F:helicase activity"/>
    <property type="evidence" value="ECO:0007669"/>
    <property type="project" value="UniProtKB-KW"/>
</dbReference>
<dbReference type="Proteomes" id="UP000554482">
    <property type="component" value="Unassembled WGS sequence"/>
</dbReference>
<keyword evidence="2" id="KW-0347">Helicase</keyword>
<feature type="compositionally biased region" description="Low complexity" evidence="1">
    <location>
        <begin position="74"/>
        <end position="83"/>
    </location>
</feature>
<comment type="caution">
    <text evidence="2">The sequence shown here is derived from an EMBL/GenBank/DDBJ whole genome shotgun (WGS) entry which is preliminary data.</text>
</comment>
<keyword evidence="2" id="KW-0378">Hydrolase</keyword>
<keyword evidence="3" id="KW-1185">Reference proteome</keyword>
<keyword evidence="2" id="KW-0547">Nucleotide-binding</keyword>
<dbReference type="AlphaFoldDB" id="A0A7J6V386"/>
<feature type="region of interest" description="Disordered" evidence="1">
    <location>
        <begin position="1"/>
        <end position="27"/>
    </location>
</feature>